<comment type="subcellular location">
    <subcellularLocation>
        <location evidence="1">Membrane</location>
        <topology evidence="1">Multi-pass membrane protein</topology>
    </subcellularLocation>
</comment>
<name>U4LB32_PYROM</name>
<keyword evidence="4 5" id="KW-0472">Membrane</keyword>
<dbReference type="Proteomes" id="UP000018144">
    <property type="component" value="Unassembled WGS sequence"/>
</dbReference>
<keyword evidence="2 5" id="KW-0812">Transmembrane</keyword>
<dbReference type="GO" id="GO:0016020">
    <property type="term" value="C:membrane"/>
    <property type="evidence" value="ECO:0007669"/>
    <property type="project" value="UniProtKB-SubCell"/>
</dbReference>
<dbReference type="PANTHER" id="PTHR31310">
    <property type="match status" value="1"/>
</dbReference>
<dbReference type="EMBL" id="HF936378">
    <property type="protein sequence ID" value="CCX16351.1"/>
    <property type="molecule type" value="Genomic_DNA"/>
</dbReference>
<reference evidence="7 8" key="1">
    <citation type="journal article" date="2013" name="PLoS Genet.">
        <title>The genome and development-dependent transcriptomes of Pyronema confluens: a window into fungal evolution.</title>
        <authorList>
            <person name="Traeger S."/>
            <person name="Altegoer F."/>
            <person name="Freitag M."/>
            <person name="Gabaldon T."/>
            <person name="Kempken F."/>
            <person name="Kumar A."/>
            <person name="Marcet-Houben M."/>
            <person name="Poggeler S."/>
            <person name="Stajich J.E."/>
            <person name="Nowrousian M."/>
        </authorList>
    </citation>
    <scope>NUCLEOTIDE SEQUENCE [LARGE SCALE GENOMIC DNA]</scope>
    <source>
        <strain evidence="8">CBS 100304</strain>
        <tissue evidence="7">Vegetative mycelium</tissue>
    </source>
</reference>
<feature type="domain" description="Inositolphosphotransferase Aur1/Ipt1" evidence="6">
    <location>
        <begin position="138"/>
        <end position="323"/>
    </location>
</feature>
<feature type="transmembrane region" description="Helical" evidence="5">
    <location>
        <begin position="6"/>
        <end position="23"/>
    </location>
</feature>
<keyword evidence="3 5" id="KW-1133">Transmembrane helix</keyword>
<protein>
    <recommendedName>
        <fullName evidence="6">Inositolphosphotransferase Aur1/Ipt1 domain-containing protein</fullName>
    </recommendedName>
</protein>
<feature type="transmembrane region" description="Helical" evidence="5">
    <location>
        <begin position="256"/>
        <end position="276"/>
    </location>
</feature>
<accession>U4LB32</accession>
<sequence length="373" mass="42653">MGADAFIEPLVVAGILTFGVLINRRRKDISMLQAFWTDPYGEPKMLGCQPVSPATSTPLIPRIEPQWKERRYFKWTIKSRNTVRWKDKPVSRFLAKFPFLIEVWYWLLVYWTYQLGRAFTAVTLSADITPLARLHGLSLIAWEEALGIFVELDIQHWFLERPILLKIINCIYSFIHIPGTILFLAWLYYYAPRRLFEARRRTLALCNLLAFVVFTSWPCMPPRLLPEEDGYGFVDTVHVGKVSSVWTSNRFCQQLAAMPSLHFGYSFVIGLTLATMPNTRHRWLLVAVGIAYPIIILIAILATANHYVLDAIAGCGVAVLGWCANGLLKNLLPLEDTVYYVLRVHKPEPEGRDGSVSPGDPKVGEVEEWWRQA</sequence>
<feature type="transmembrane region" description="Helical" evidence="5">
    <location>
        <begin position="93"/>
        <end position="113"/>
    </location>
</feature>
<feature type="transmembrane region" description="Helical" evidence="5">
    <location>
        <begin position="202"/>
        <end position="220"/>
    </location>
</feature>
<evidence type="ECO:0000259" key="6">
    <source>
        <dbReference type="Pfam" id="PF14378"/>
    </source>
</evidence>
<evidence type="ECO:0000256" key="2">
    <source>
        <dbReference type="ARBA" id="ARBA00022692"/>
    </source>
</evidence>
<dbReference type="OMA" id="WALRIHK"/>
<dbReference type="Pfam" id="PF14378">
    <property type="entry name" value="PAP2_3"/>
    <property type="match status" value="1"/>
</dbReference>
<keyword evidence="8" id="KW-1185">Reference proteome</keyword>
<evidence type="ECO:0000256" key="4">
    <source>
        <dbReference type="ARBA" id="ARBA00023136"/>
    </source>
</evidence>
<evidence type="ECO:0000256" key="3">
    <source>
        <dbReference type="ARBA" id="ARBA00022989"/>
    </source>
</evidence>
<organism evidence="7 8">
    <name type="scientific">Pyronema omphalodes (strain CBS 100304)</name>
    <name type="common">Pyronema confluens</name>
    <dbReference type="NCBI Taxonomy" id="1076935"/>
    <lineage>
        <taxon>Eukaryota</taxon>
        <taxon>Fungi</taxon>
        <taxon>Dikarya</taxon>
        <taxon>Ascomycota</taxon>
        <taxon>Pezizomycotina</taxon>
        <taxon>Pezizomycetes</taxon>
        <taxon>Pezizales</taxon>
        <taxon>Pyronemataceae</taxon>
        <taxon>Pyronema</taxon>
    </lineage>
</organism>
<dbReference type="OrthoDB" id="2566866at2759"/>
<dbReference type="CDD" id="cd03386">
    <property type="entry name" value="PAP2_Aur1_like"/>
    <property type="match status" value="1"/>
</dbReference>
<gene>
    <name evidence="7" type="ORF">PCON_02947</name>
</gene>
<dbReference type="PANTHER" id="PTHR31310:SF7">
    <property type="entry name" value="PA-PHOSPHATASE RELATED-FAMILY PROTEIN DDB_G0268928"/>
    <property type="match status" value="1"/>
</dbReference>
<feature type="transmembrane region" description="Helical" evidence="5">
    <location>
        <begin position="163"/>
        <end position="190"/>
    </location>
</feature>
<dbReference type="InterPro" id="IPR052185">
    <property type="entry name" value="IPC_Synthase-Related"/>
</dbReference>
<proteinExistence type="predicted"/>
<dbReference type="eggNOG" id="ENOG502QTNB">
    <property type="taxonomic scope" value="Eukaryota"/>
</dbReference>
<feature type="transmembrane region" description="Helical" evidence="5">
    <location>
        <begin position="308"/>
        <end position="328"/>
    </location>
</feature>
<dbReference type="AlphaFoldDB" id="U4LB32"/>
<evidence type="ECO:0000313" key="8">
    <source>
        <dbReference type="Proteomes" id="UP000018144"/>
    </source>
</evidence>
<evidence type="ECO:0000313" key="7">
    <source>
        <dbReference type="EMBL" id="CCX16351.1"/>
    </source>
</evidence>
<feature type="transmembrane region" description="Helical" evidence="5">
    <location>
        <begin position="283"/>
        <end position="302"/>
    </location>
</feature>
<evidence type="ECO:0000256" key="5">
    <source>
        <dbReference type="SAM" id="Phobius"/>
    </source>
</evidence>
<dbReference type="InterPro" id="IPR026841">
    <property type="entry name" value="Aur1/Ipt1"/>
</dbReference>
<evidence type="ECO:0000256" key="1">
    <source>
        <dbReference type="ARBA" id="ARBA00004141"/>
    </source>
</evidence>